<dbReference type="NCBIfam" id="TIGR04370">
    <property type="entry name" value="glyco_rpt_poly"/>
    <property type="match status" value="1"/>
</dbReference>
<dbReference type="Proteomes" id="UP000265643">
    <property type="component" value="Unassembled WGS sequence"/>
</dbReference>
<feature type="transmembrane region" description="Helical" evidence="1">
    <location>
        <begin position="93"/>
        <end position="109"/>
    </location>
</feature>
<keyword evidence="3" id="KW-1185">Reference proteome</keyword>
<feature type="transmembrane region" description="Helical" evidence="1">
    <location>
        <begin position="32"/>
        <end position="51"/>
    </location>
</feature>
<evidence type="ECO:0008006" key="4">
    <source>
        <dbReference type="Google" id="ProtNLM"/>
    </source>
</evidence>
<feature type="transmembrane region" description="Helical" evidence="1">
    <location>
        <begin position="456"/>
        <end position="472"/>
    </location>
</feature>
<keyword evidence="1" id="KW-0472">Membrane</keyword>
<reference evidence="3" key="1">
    <citation type="submission" date="2018-09" db="EMBL/GenBank/DDBJ databases">
        <title>Draft Genome Sequence of Mediterraneibacter sp. KCTC 15684.</title>
        <authorList>
            <person name="Kim J.S."/>
            <person name="Han K.I."/>
            <person name="Suh M.K."/>
            <person name="Lee K.C."/>
            <person name="Eom M.K."/>
            <person name="Lee J.H."/>
            <person name="Park S.H."/>
            <person name="Kang S.W."/>
            <person name="Park J.E."/>
            <person name="Oh B.S."/>
            <person name="Yu S.Y."/>
            <person name="Choi S.H."/>
            <person name="Lee D.H."/>
            <person name="Yoon H."/>
            <person name="Kim B."/>
            <person name="Yang S.J."/>
            <person name="Lee J.S."/>
        </authorList>
    </citation>
    <scope>NUCLEOTIDE SEQUENCE [LARGE SCALE GENOMIC DNA]</scope>
    <source>
        <strain evidence="3">KCTC 15684</strain>
    </source>
</reference>
<organism evidence="2 3">
    <name type="scientific">Mediterraneibacter butyricigenes</name>
    <dbReference type="NCBI Taxonomy" id="2316025"/>
    <lineage>
        <taxon>Bacteria</taxon>
        <taxon>Bacillati</taxon>
        <taxon>Bacillota</taxon>
        <taxon>Clostridia</taxon>
        <taxon>Lachnospirales</taxon>
        <taxon>Lachnospiraceae</taxon>
        <taxon>Mediterraneibacter</taxon>
    </lineage>
</organism>
<evidence type="ECO:0000313" key="2">
    <source>
        <dbReference type="EMBL" id="GCA66068.1"/>
    </source>
</evidence>
<feature type="transmembrane region" description="Helical" evidence="1">
    <location>
        <begin position="431"/>
        <end position="450"/>
    </location>
</feature>
<sequence length="484" mass="54813">MEQKKYQQIHLKEYGIYLAAYLAAIACSKQEWYAASGVVLGLAALFLYIRFVKESGSLVDLKALFSLSWIGGEGIACLKLSRLSAPWEIETWLSFYLVYLLFCAGYDWMQNCLKKRTRKSVLVKTGEAEGTESLQARGNERRMNLIEKNSMDSTAAGKQKIPTQKRAKRVLICIVCLMAGSVLCFGLEAWILGYIPILSSAPHAYSYFHVSGVHYFTISCILIPGLTLVYLKLAQKTTTLEKGLLLLGNATAVGIPIFCVSRFQLLFSVGFAAVIYVLLYKKITWKMVVVGLVVMIPLYVMLTFFRHHDVAYLNGIFEMKSSNVPIFVTQPYMYVANNYENFNCMVRDLTAHSHGVRMLFPVLALTGLKFVFPELISLPLYITKTELTTLTMFYDAYYDFGIWGIVLFAGAIGMMASWLSETQKRSSNPIFALFYGQIAIYLGLSFFTTWFSNPTTWFWLGLTFIMMLFVGNKEEGLWKSRSLK</sequence>
<feature type="transmembrane region" description="Helical" evidence="1">
    <location>
        <begin position="252"/>
        <end position="279"/>
    </location>
</feature>
<feature type="transmembrane region" description="Helical" evidence="1">
    <location>
        <begin position="402"/>
        <end position="419"/>
    </location>
</feature>
<feature type="transmembrane region" description="Helical" evidence="1">
    <location>
        <begin position="285"/>
        <end position="305"/>
    </location>
</feature>
<accession>A0A391P5K2</accession>
<feature type="transmembrane region" description="Helical" evidence="1">
    <location>
        <begin position="212"/>
        <end position="231"/>
    </location>
</feature>
<feature type="transmembrane region" description="Helical" evidence="1">
    <location>
        <begin position="170"/>
        <end position="192"/>
    </location>
</feature>
<gene>
    <name evidence="2" type="ORF">KGMB01110_05040</name>
</gene>
<feature type="transmembrane region" description="Helical" evidence="1">
    <location>
        <begin position="359"/>
        <end position="382"/>
    </location>
</feature>
<dbReference type="InterPro" id="IPR023298">
    <property type="entry name" value="ATPase_P-typ_TM_dom_sf"/>
</dbReference>
<dbReference type="RefSeq" id="WP_243112638.1">
    <property type="nucleotide sequence ID" value="NZ_BHGK01000001.1"/>
</dbReference>
<name>A0A391P5K2_9FIRM</name>
<evidence type="ECO:0000313" key="3">
    <source>
        <dbReference type="Proteomes" id="UP000265643"/>
    </source>
</evidence>
<proteinExistence type="predicted"/>
<keyword evidence="1" id="KW-0812">Transmembrane</keyword>
<dbReference type="AlphaFoldDB" id="A0A391P5K2"/>
<keyword evidence="1" id="KW-1133">Transmembrane helix</keyword>
<dbReference type="SUPFAM" id="SSF81665">
    <property type="entry name" value="Calcium ATPase, transmembrane domain M"/>
    <property type="match status" value="1"/>
</dbReference>
<comment type="caution">
    <text evidence="2">The sequence shown here is derived from an EMBL/GenBank/DDBJ whole genome shotgun (WGS) entry which is preliminary data.</text>
</comment>
<dbReference type="PROSITE" id="PS51257">
    <property type="entry name" value="PROKAR_LIPOPROTEIN"/>
    <property type="match status" value="1"/>
</dbReference>
<protein>
    <recommendedName>
        <fullName evidence="4">Oligosaccharide repeat unit polymerase</fullName>
    </recommendedName>
</protein>
<evidence type="ECO:0000256" key="1">
    <source>
        <dbReference type="SAM" id="Phobius"/>
    </source>
</evidence>
<dbReference type="EMBL" id="BHGK01000001">
    <property type="protein sequence ID" value="GCA66068.1"/>
    <property type="molecule type" value="Genomic_DNA"/>
</dbReference>